<keyword evidence="2" id="KW-0233">DNA recombination</keyword>
<dbReference type="GO" id="GO:0015074">
    <property type="term" value="P:DNA integration"/>
    <property type="evidence" value="ECO:0007669"/>
    <property type="project" value="InterPro"/>
</dbReference>
<gene>
    <name evidence="3" type="ORF">M378DRAFT_188781</name>
</gene>
<dbReference type="Gene3D" id="1.10.150.130">
    <property type="match status" value="1"/>
</dbReference>
<evidence type="ECO:0000256" key="2">
    <source>
        <dbReference type="ARBA" id="ARBA00023172"/>
    </source>
</evidence>
<dbReference type="HOGENOM" id="CLU_003292_2_3_1"/>
<dbReference type="InParanoid" id="A0A0C2RUW6"/>
<dbReference type="OrthoDB" id="3254696at2759"/>
<dbReference type="GO" id="GO:0006310">
    <property type="term" value="P:DNA recombination"/>
    <property type="evidence" value="ECO:0007669"/>
    <property type="project" value="UniProtKB-KW"/>
</dbReference>
<sequence>MDISAVVARIMATHPALQLAWAPATRKRYDVSVREFTAFCDAQRVADEERLPASEMLLAIFTASLVGQVAGTTIGGKLAAVRAWHIQNNQPWQGATLLQYVLKGAANATPSSSVQKRRQPVTAEMLQELHDNLDLADHLDTAVFAVATVAFYGQLRLGEVCTSKEEYTAFNRATSPSRRHLKAPHSQAGSRMLGLPWTKVKRAKGDEVAICRQRGDTDPINALERHMQINDIVQEDTALASYCTLRGTRKLLTVSRFMKRCNEIWMAAGRARHTGHCFRIGGTTHYLLHNVPPDAVKLAGRWSSDAFLRYWRQLDVVTTVHTELLHGRESRSAAR</sequence>
<dbReference type="Proteomes" id="UP000054549">
    <property type="component" value="Unassembled WGS sequence"/>
</dbReference>
<dbReference type="InterPro" id="IPR010998">
    <property type="entry name" value="Integrase_recombinase_N"/>
</dbReference>
<evidence type="ECO:0000256" key="1">
    <source>
        <dbReference type="ARBA" id="ARBA00023125"/>
    </source>
</evidence>
<evidence type="ECO:0000313" key="4">
    <source>
        <dbReference type="Proteomes" id="UP000054549"/>
    </source>
</evidence>
<keyword evidence="4" id="KW-1185">Reference proteome</keyword>
<dbReference type="GO" id="GO:0003677">
    <property type="term" value="F:DNA binding"/>
    <property type="evidence" value="ECO:0007669"/>
    <property type="project" value="UniProtKB-KW"/>
</dbReference>
<dbReference type="AlphaFoldDB" id="A0A0C2RUW6"/>
<evidence type="ECO:0000313" key="3">
    <source>
        <dbReference type="EMBL" id="KIL54010.1"/>
    </source>
</evidence>
<dbReference type="InterPro" id="IPR011010">
    <property type="entry name" value="DNA_brk_join_enz"/>
</dbReference>
<dbReference type="SUPFAM" id="SSF47823">
    <property type="entry name" value="lambda integrase-like, N-terminal domain"/>
    <property type="match status" value="1"/>
</dbReference>
<organism evidence="3 4">
    <name type="scientific">Amanita muscaria (strain Koide BX008)</name>
    <dbReference type="NCBI Taxonomy" id="946122"/>
    <lineage>
        <taxon>Eukaryota</taxon>
        <taxon>Fungi</taxon>
        <taxon>Dikarya</taxon>
        <taxon>Basidiomycota</taxon>
        <taxon>Agaricomycotina</taxon>
        <taxon>Agaricomycetes</taxon>
        <taxon>Agaricomycetidae</taxon>
        <taxon>Agaricales</taxon>
        <taxon>Pluteineae</taxon>
        <taxon>Amanitaceae</taxon>
        <taxon>Amanita</taxon>
    </lineage>
</organism>
<accession>A0A0C2RUW6</accession>
<dbReference type="PANTHER" id="PTHR34605">
    <property type="entry name" value="PHAGE_INTEGRASE DOMAIN-CONTAINING PROTEIN"/>
    <property type="match status" value="1"/>
</dbReference>
<dbReference type="SUPFAM" id="SSF56349">
    <property type="entry name" value="DNA breaking-rejoining enzymes"/>
    <property type="match status" value="1"/>
</dbReference>
<reference evidence="3 4" key="1">
    <citation type="submission" date="2014-04" db="EMBL/GenBank/DDBJ databases">
        <title>Evolutionary Origins and Diversification of the Mycorrhizal Mutualists.</title>
        <authorList>
            <consortium name="DOE Joint Genome Institute"/>
            <consortium name="Mycorrhizal Genomics Consortium"/>
            <person name="Kohler A."/>
            <person name="Kuo A."/>
            <person name="Nagy L.G."/>
            <person name="Floudas D."/>
            <person name="Copeland A."/>
            <person name="Barry K.W."/>
            <person name="Cichocki N."/>
            <person name="Veneault-Fourrey C."/>
            <person name="LaButti K."/>
            <person name="Lindquist E.A."/>
            <person name="Lipzen A."/>
            <person name="Lundell T."/>
            <person name="Morin E."/>
            <person name="Murat C."/>
            <person name="Riley R."/>
            <person name="Ohm R."/>
            <person name="Sun H."/>
            <person name="Tunlid A."/>
            <person name="Henrissat B."/>
            <person name="Grigoriev I.V."/>
            <person name="Hibbett D.S."/>
            <person name="Martin F."/>
        </authorList>
    </citation>
    <scope>NUCLEOTIDE SEQUENCE [LARGE SCALE GENOMIC DNA]</scope>
    <source>
        <strain evidence="3 4">Koide BX008</strain>
    </source>
</reference>
<dbReference type="PANTHER" id="PTHR34605:SF3">
    <property type="entry name" value="P CELL-TYPE AGGLUTINATION PROTEIN MAP4-LIKE-RELATED"/>
    <property type="match status" value="1"/>
</dbReference>
<dbReference type="Gene3D" id="1.10.443.10">
    <property type="entry name" value="Intergrase catalytic core"/>
    <property type="match status" value="1"/>
</dbReference>
<dbReference type="EMBL" id="KN819032">
    <property type="protein sequence ID" value="KIL54010.1"/>
    <property type="molecule type" value="Genomic_DNA"/>
</dbReference>
<name>A0A0C2RUW6_AMAMK</name>
<protein>
    <submittedName>
        <fullName evidence="3">Uncharacterized protein</fullName>
    </submittedName>
</protein>
<keyword evidence="1" id="KW-0238">DNA-binding</keyword>
<dbReference type="InterPro" id="IPR052925">
    <property type="entry name" value="Phage_Integrase-like_Recomb"/>
</dbReference>
<proteinExistence type="predicted"/>
<dbReference type="InterPro" id="IPR013762">
    <property type="entry name" value="Integrase-like_cat_sf"/>
</dbReference>
<dbReference type="STRING" id="946122.A0A0C2RUW6"/>